<keyword evidence="2" id="KW-1185">Reference proteome</keyword>
<feature type="non-terminal residue" evidence="1">
    <location>
        <position position="1"/>
    </location>
</feature>
<gene>
    <name evidence="1" type="ORF">ACOLOM_LOCUS13950</name>
</gene>
<organism evidence="1 2">
    <name type="scientific">Acaulospora colombiana</name>
    <dbReference type="NCBI Taxonomy" id="27376"/>
    <lineage>
        <taxon>Eukaryota</taxon>
        <taxon>Fungi</taxon>
        <taxon>Fungi incertae sedis</taxon>
        <taxon>Mucoromycota</taxon>
        <taxon>Glomeromycotina</taxon>
        <taxon>Glomeromycetes</taxon>
        <taxon>Diversisporales</taxon>
        <taxon>Acaulosporaceae</taxon>
        <taxon>Acaulospora</taxon>
    </lineage>
</organism>
<evidence type="ECO:0000313" key="2">
    <source>
        <dbReference type="Proteomes" id="UP000789525"/>
    </source>
</evidence>
<evidence type="ECO:0000313" key="1">
    <source>
        <dbReference type="EMBL" id="CAG8773459.1"/>
    </source>
</evidence>
<reference evidence="1" key="1">
    <citation type="submission" date="2021-06" db="EMBL/GenBank/DDBJ databases">
        <authorList>
            <person name="Kallberg Y."/>
            <person name="Tangrot J."/>
            <person name="Rosling A."/>
        </authorList>
    </citation>
    <scope>NUCLEOTIDE SEQUENCE</scope>
    <source>
        <strain evidence="1">CL356</strain>
    </source>
</reference>
<sequence length="44" mass="4950">GVTVFPSTQGDRQFDRPNIRTCPSIFIMHNVNNDIEAGDSETNR</sequence>
<proteinExistence type="predicted"/>
<accession>A0ACA9R241</accession>
<name>A0ACA9R241_9GLOM</name>
<dbReference type="EMBL" id="CAJVPT010066459">
    <property type="protein sequence ID" value="CAG8773459.1"/>
    <property type="molecule type" value="Genomic_DNA"/>
</dbReference>
<comment type="caution">
    <text evidence="1">The sequence shown here is derived from an EMBL/GenBank/DDBJ whole genome shotgun (WGS) entry which is preliminary data.</text>
</comment>
<dbReference type="Proteomes" id="UP000789525">
    <property type="component" value="Unassembled WGS sequence"/>
</dbReference>
<protein>
    <submittedName>
        <fullName evidence="1">1866_t:CDS:1</fullName>
    </submittedName>
</protein>